<dbReference type="Pfam" id="PF08450">
    <property type="entry name" value="SGL"/>
    <property type="match status" value="1"/>
</dbReference>
<proteinExistence type="predicted"/>
<reference evidence="3" key="1">
    <citation type="journal article" date="2014" name="Front. Microbiol.">
        <title>High frequency of phylogenetically diverse reductive dehalogenase-homologous genes in deep subseafloor sedimentary metagenomes.</title>
        <authorList>
            <person name="Kawai M."/>
            <person name="Futagami T."/>
            <person name="Toyoda A."/>
            <person name="Takaki Y."/>
            <person name="Nishi S."/>
            <person name="Hori S."/>
            <person name="Arai W."/>
            <person name="Tsubouchi T."/>
            <person name="Morono Y."/>
            <person name="Uchiyama I."/>
            <person name="Ito T."/>
            <person name="Fujiyama A."/>
            <person name="Inagaki F."/>
            <person name="Takami H."/>
        </authorList>
    </citation>
    <scope>NUCLEOTIDE SEQUENCE</scope>
    <source>
        <strain evidence="3">Expedition CK06-06</strain>
    </source>
</reference>
<keyword evidence="1" id="KW-0378">Hydrolase</keyword>
<dbReference type="InterPro" id="IPR051262">
    <property type="entry name" value="SMP-30/CGR1_Lactonase"/>
</dbReference>
<dbReference type="GO" id="GO:0016787">
    <property type="term" value="F:hydrolase activity"/>
    <property type="evidence" value="ECO:0007669"/>
    <property type="project" value="UniProtKB-KW"/>
</dbReference>
<gene>
    <name evidence="3" type="ORF">S01H4_37040</name>
</gene>
<dbReference type="SUPFAM" id="SSF63829">
    <property type="entry name" value="Calcium-dependent phosphotriesterase"/>
    <property type="match status" value="1"/>
</dbReference>
<dbReference type="PANTHER" id="PTHR47572:SF4">
    <property type="entry name" value="LACTONASE DRP35"/>
    <property type="match status" value="1"/>
</dbReference>
<dbReference type="InterPro" id="IPR013658">
    <property type="entry name" value="SGL"/>
</dbReference>
<dbReference type="AlphaFoldDB" id="X1BQ27"/>
<sequence length="189" mass="20960">MLIIRNTLVVALLFFLATACIEPLHAEDENNSPATIGKLLPLDPAFDQLVPADAKIEILADGLDWCEGPVWIKDGEYLLFSDIPRNLINRWKEGEGLTEWLKPSGYTGETPRGEELGCNGLTLDAEGRLLICQHGDRRVVQLDAPLNAPEPKFITLAEKYDGKRFNSPNDLVVHSSGKIFFTDPPYGMV</sequence>
<dbReference type="PROSITE" id="PS51257">
    <property type="entry name" value="PROKAR_LIPOPROTEIN"/>
    <property type="match status" value="1"/>
</dbReference>
<evidence type="ECO:0000256" key="1">
    <source>
        <dbReference type="ARBA" id="ARBA00022801"/>
    </source>
</evidence>
<dbReference type="PANTHER" id="PTHR47572">
    <property type="entry name" value="LIPOPROTEIN-RELATED"/>
    <property type="match status" value="1"/>
</dbReference>
<dbReference type="EMBL" id="BART01019858">
    <property type="protein sequence ID" value="GAG97105.1"/>
    <property type="molecule type" value="Genomic_DNA"/>
</dbReference>
<protein>
    <recommendedName>
        <fullName evidence="2">SMP-30/Gluconolactonase/LRE-like region domain-containing protein</fullName>
    </recommendedName>
</protein>
<organism evidence="3">
    <name type="scientific">marine sediment metagenome</name>
    <dbReference type="NCBI Taxonomy" id="412755"/>
    <lineage>
        <taxon>unclassified sequences</taxon>
        <taxon>metagenomes</taxon>
        <taxon>ecological metagenomes</taxon>
    </lineage>
</organism>
<evidence type="ECO:0000259" key="2">
    <source>
        <dbReference type="Pfam" id="PF08450"/>
    </source>
</evidence>
<accession>X1BQ27</accession>
<dbReference type="Gene3D" id="2.120.10.30">
    <property type="entry name" value="TolB, C-terminal domain"/>
    <property type="match status" value="1"/>
</dbReference>
<comment type="caution">
    <text evidence="3">The sequence shown here is derived from an EMBL/GenBank/DDBJ whole genome shotgun (WGS) entry which is preliminary data.</text>
</comment>
<evidence type="ECO:0000313" key="3">
    <source>
        <dbReference type="EMBL" id="GAG97105.1"/>
    </source>
</evidence>
<feature type="non-terminal residue" evidence="3">
    <location>
        <position position="189"/>
    </location>
</feature>
<feature type="domain" description="SMP-30/Gluconolactonase/LRE-like region" evidence="2">
    <location>
        <begin position="65"/>
        <end position="186"/>
    </location>
</feature>
<dbReference type="InterPro" id="IPR011042">
    <property type="entry name" value="6-blade_b-propeller_TolB-like"/>
</dbReference>
<name>X1BQ27_9ZZZZ</name>